<gene>
    <name evidence="4" type="ORF">SGUI_1690</name>
</gene>
<keyword evidence="1" id="KW-1133">Transmembrane helix</keyword>
<dbReference type="EMBL" id="CP014989">
    <property type="protein sequence ID" value="ANS79086.1"/>
    <property type="molecule type" value="Genomic_DNA"/>
</dbReference>
<dbReference type="GO" id="GO:0016747">
    <property type="term" value="F:acyltransferase activity, transferring groups other than amino-acyl groups"/>
    <property type="evidence" value="ECO:0007669"/>
    <property type="project" value="InterPro"/>
</dbReference>
<evidence type="ECO:0000259" key="2">
    <source>
        <dbReference type="Pfam" id="PF01757"/>
    </source>
</evidence>
<dbReference type="GO" id="GO:0009103">
    <property type="term" value="P:lipopolysaccharide biosynthetic process"/>
    <property type="evidence" value="ECO:0007669"/>
    <property type="project" value="TreeGrafter"/>
</dbReference>
<feature type="transmembrane region" description="Helical" evidence="1">
    <location>
        <begin position="143"/>
        <end position="161"/>
    </location>
</feature>
<dbReference type="GO" id="GO:0016020">
    <property type="term" value="C:membrane"/>
    <property type="evidence" value="ECO:0007669"/>
    <property type="project" value="TreeGrafter"/>
</dbReference>
<feature type="domain" description="SGNH" evidence="3">
    <location>
        <begin position="424"/>
        <end position="645"/>
    </location>
</feature>
<feature type="transmembrane region" description="Helical" evidence="1">
    <location>
        <begin position="29"/>
        <end position="50"/>
    </location>
</feature>
<name>A0A1B1NCD8_9MICO</name>
<dbReference type="KEGG" id="serj:SGUI_1690"/>
<feature type="transmembrane region" description="Helical" evidence="1">
    <location>
        <begin position="252"/>
        <end position="274"/>
    </location>
</feature>
<dbReference type="InterPro" id="IPR050879">
    <property type="entry name" value="Acyltransferase_3"/>
</dbReference>
<dbReference type="Pfam" id="PF01757">
    <property type="entry name" value="Acyl_transf_3"/>
    <property type="match status" value="1"/>
</dbReference>
<dbReference type="PATRIC" id="fig|1758689.4.peg.1750"/>
<protein>
    <submittedName>
        <fullName evidence="4">O-antigen acetylase</fullName>
    </submittedName>
</protein>
<keyword evidence="1" id="KW-0812">Transmembrane</keyword>
<dbReference type="Pfam" id="PF19040">
    <property type="entry name" value="SGNH"/>
    <property type="match status" value="1"/>
</dbReference>
<proteinExistence type="predicted"/>
<feature type="transmembrane region" description="Helical" evidence="1">
    <location>
        <begin position="7"/>
        <end position="23"/>
    </location>
</feature>
<evidence type="ECO:0000313" key="4">
    <source>
        <dbReference type="EMBL" id="ANS79086.1"/>
    </source>
</evidence>
<dbReference type="STRING" id="1758689.SGUI_1690"/>
<feature type="transmembrane region" description="Helical" evidence="1">
    <location>
        <begin position="319"/>
        <end position="340"/>
    </location>
</feature>
<keyword evidence="1" id="KW-0472">Membrane</keyword>
<accession>A0A1B1NCD8</accession>
<dbReference type="PANTHER" id="PTHR23028:SF53">
    <property type="entry name" value="ACYL_TRANSF_3 DOMAIN-CONTAINING PROTEIN"/>
    <property type="match status" value="1"/>
</dbReference>
<keyword evidence="5" id="KW-1185">Reference proteome</keyword>
<dbReference type="InterPro" id="IPR043968">
    <property type="entry name" value="SGNH"/>
</dbReference>
<organism evidence="4 5">
    <name type="scientific">Serinicoccus hydrothermalis</name>
    <dbReference type="NCBI Taxonomy" id="1758689"/>
    <lineage>
        <taxon>Bacteria</taxon>
        <taxon>Bacillati</taxon>
        <taxon>Actinomycetota</taxon>
        <taxon>Actinomycetes</taxon>
        <taxon>Micrococcales</taxon>
        <taxon>Ornithinimicrobiaceae</taxon>
        <taxon>Serinicoccus</taxon>
    </lineage>
</organism>
<feature type="transmembrane region" description="Helical" evidence="1">
    <location>
        <begin position="360"/>
        <end position="385"/>
    </location>
</feature>
<feature type="transmembrane region" description="Helical" evidence="1">
    <location>
        <begin position="202"/>
        <end position="220"/>
    </location>
</feature>
<dbReference type="AlphaFoldDB" id="A0A1B1NCD8"/>
<evidence type="ECO:0000313" key="5">
    <source>
        <dbReference type="Proteomes" id="UP000092482"/>
    </source>
</evidence>
<feature type="domain" description="Acyltransferase 3" evidence="2">
    <location>
        <begin position="4"/>
        <end position="337"/>
    </location>
</feature>
<feature type="transmembrane region" description="Helical" evidence="1">
    <location>
        <begin position="168"/>
        <end position="187"/>
    </location>
</feature>
<sequence length="660" mass="69873">MRADIQTLRAVAVVLVLLWHAGVPGLRGGYVGVDVFLVVSGFLMTQILLTEVQERGRLDLPRFYLRRARRLLPAAAVTVVGVALITVALLPLTRWREVAGDIVASAFYVVNWRLAARSVDYLAADAPPSPLQHFWSLAVEEQFYLVWPVLLALVVVLPGRGRGTASRVALLAGVLGALSLAWSAWLSQVDPGRAYFVTTTRVWELALGAVLAALWPWWVARAPGSRVALALVGAGLGAVLASALLLDEATAFPGTAALLPTLGTVAVLLGGPFVSGAPRAALAWSPAQRTGDISYSLYLWHWPLLVAAGALTGATEPTWAVGLLVVALSFPVAWLSYRFVEEPFRGRIPRTTVRVTTRRLFRWAGGYALGCVVCAAAVVASVTVLGPGGPLSRAVAVEPSPDRAGDDVYTPFYDGCELLPGAEHATRCVDGDTEGTTRVVLVGDSHAVMWMPALAAAGAERGWRVELLAHTGCPAAEVIPMTGDRPKWICRAWLEEVTAAVAEDPPDVVLTAQVPVPRLWIDEQVVPSAEVGGPMAAGIERAWEELGAGGSAVATIMPTPRFEVDVPECVAEHPIEVEACGRDAAQALAPVSGPVEQALAQDPEVVPVDLTGQLCPQGWCPAVDDGVLVWTDSNHLSRTRSLQLAGPLGEALAAVAGTRR</sequence>
<dbReference type="RefSeq" id="WP_083190583.1">
    <property type="nucleotide sequence ID" value="NZ_CP014989.1"/>
</dbReference>
<dbReference type="PANTHER" id="PTHR23028">
    <property type="entry name" value="ACETYLTRANSFERASE"/>
    <property type="match status" value="1"/>
</dbReference>
<feature type="transmembrane region" description="Helical" evidence="1">
    <location>
        <begin position="227"/>
        <end position="246"/>
    </location>
</feature>
<evidence type="ECO:0000256" key="1">
    <source>
        <dbReference type="SAM" id="Phobius"/>
    </source>
</evidence>
<reference evidence="4 5" key="1">
    <citation type="submission" date="2016-03" db="EMBL/GenBank/DDBJ databases">
        <title>Shallow-sea hydrothermal system.</title>
        <authorList>
            <person name="Tang K."/>
        </authorList>
    </citation>
    <scope>NUCLEOTIDE SEQUENCE [LARGE SCALE GENOMIC DNA]</scope>
    <source>
        <strain evidence="4 5">JLT9</strain>
    </source>
</reference>
<dbReference type="Proteomes" id="UP000092482">
    <property type="component" value="Chromosome"/>
</dbReference>
<dbReference type="OrthoDB" id="3404679at2"/>
<feature type="transmembrane region" description="Helical" evidence="1">
    <location>
        <begin position="71"/>
        <end position="92"/>
    </location>
</feature>
<evidence type="ECO:0000259" key="3">
    <source>
        <dbReference type="Pfam" id="PF19040"/>
    </source>
</evidence>
<dbReference type="InterPro" id="IPR002656">
    <property type="entry name" value="Acyl_transf_3_dom"/>
</dbReference>
<feature type="transmembrane region" description="Helical" evidence="1">
    <location>
        <begin position="295"/>
        <end position="313"/>
    </location>
</feature>